<dbReference type="OrthoDB" id="5177647at2"/>
<keyword evidence="5" id="KW-0732">Signal</keyword>
<keyword evidence="3" id="KW-0378">Hydrolase</keyword>
<evidence type="ECO:0000259" key="6">
    <source>
        <dbReference type="PROSITE" id="PS51935"/>
    </source>
</evidence>
<dbReference type="GO" id="GO:0008234">
    <property type="term" value="F:cysteine-type peptidase activity"/>
    <property type="evidence" value="ECO:0007669"/>
    <property type="project" value="UniProtKB-KW"/>
</dbReference>
<dbReference type="PROSITE" id="PS51935">
    <property type="entry name" value="NLPC_P60"/>
    <property type="match status" value="1"/>
</dbReference>
<dbReference type="InterPro" id="IPR038765">
    <property type="entry name" value="Papain-like_cys_pep_sf"/>
</dbReference>
<dbReference type="RefSeq" id="WP_014144407.1">
    <property type="nucleotide sequence ID" value="NC_016111.1"/>
</dbReference>
<evidence type="ECO:0000256" key="3">
    <source>
        <dbReference type="ARBA" id="ARBA00022801"/>
    </source>
</evidence>
<dbReference type="Proteomes" id="UP000007842">
    <property type="component" value="Chromosome"/>
</dbReference>
<name>F8JZG3_STREN</name>
<dbReference type="AlphaFoldDB" id="F8JZG3"/>
<keyword evidence="2" id="KW-0645">Protease</keyword>
<dbReference type="EMBL" id="CP003219">
    <property type="protein sequence ID" value="AEW96048.1"/>
    <property type="molecule type" value="Genomic_DNA"/>
</dbReference>
<evidence type="ECO:0000313" key="8">
    <source>
        <dbReference type="Proteomes" id="UP000007842"/>
    </source>
</evidence>
<gene>
    <name evidence="7" type="ordered locus">SCATT_36770</name>
</gene>
<dbReference type="KEGG" id="sct:SCAT_3687"/>
<evidence type="ECO:0000256" key="4">
    <source>
        <dbReference type="ARBA" id="ARBA00022807"/>
    </source>
</evidence>
<dbReference type="Pfam" id="PF00877">
    <property type="entry name" value="NLPC_P60"/>
    <property type="match status" value="1"/>
</dbReference>
<dbReference type="Gene3D" id="3.90.1720.10">
    <property type="entry name" value="endopeptidase domain like (from Nostoc punctiforme)"/>
    <property type="match status" value="1"/>
</dbReference>
<dbReference type="GO" id="GO:0006508">
    <property type="term" value="P:proteolysis"/>
    <property type="evidence" value="ECO:0007669"/>
    <property type="project" value="UniProtKB-KW"/>
</dbReference>
<organism evidence="7 8">
    <name type="scientific">Streptantibioticus cattleyicolor (strain ATCC 35852 / DSM 46488 / JCM 4925 / NBRC 14057 / NRRL 8057)</name>
    <name type="common">Streptomyces cattleya</name>
    <dbReference type="NCBI Taxonomy" id="1003195"/>
    <lineage>
        <taxon>Bacteria</taxon>
        <taxon>Bacillati</taxon>
        <taxon>Actinomycetota</taxon>
        <taxon>Actinomycetes</taxon>
        <taxon>Kitasatosporales</taxon>
        <taxon>Streptomycetaceae</taxon>
        <taxon>Streptantibioticus</taxon>
    </lineage>
</organism>
<proteinExistence type="inferred from homology"/>
<accession>G8X057</accession>
<keyword evidence="4" id="KW-0788">Thiol protease</keyword>
<reference evidence="8" key="1">
    <citation type="submission" date="2011-12" db="EMBL/GenBank/DDBJ databases">
        <title>Complete genome sequence of Streptomyces cattleya strain DSM 46488.</title>
        <authorList>
            <person name="Ou H.-Y."/>
            <person name="Li P."/>
            <person name="Zhao C."/>
            <person name="O'Hagan D."/>
            <person name="Deng Z."/>
        </authorList>
    </citation>
    <scope>NUCLEOTIDE SEQUENCE [LARGE SCALE GENOMIC DNA]</scope>
    <source>
        <strain evidence="8">ATCC 35852 / DSM 46488 / JCM 4925 / NBRC 14057 / NRRL 8057</strain>
    </source>
</reference>
<evidence type="ECO:0000256" key="1">
    <source>
        <dbReference type="ARBA" id="ARBA00007074"/>
    </source>
</evidence>
<dbReference type="PANTHER" id="PTHR47359:SF3">
    <property type="entry name" value="NLP_P60 DOMAIN-CONTAINING PROTEIN-RELATED"/>
    <property type="match status" value="1"/>
</dbReference>
<feature type="domain" description="NlpC/P60" evidence="6">
    <location>
        <begin position="64"/>
        <end position="178"/>
    </location>
</feature>
<dbReference type="PATRIC" id="fig|1003195.11.peg.5149"/>
<dbReference type="InterPro" id="IPR051794">
    <property type="entry name" value="PG_Endopeptidase_C40"/>
</dbReference>
<evidence type="ECO:0000313" key="7">
    <source>
        <dbReference type="EMBL" id="AEW96048.1"/>
    </source>
</evidence>
<feature type="chain" id="PRO_5003373491" evidence="5">
    <location>
        <begin position="40"/>
        <end position="178"/>
    </location>
</feature>
<dbReference type="eggNOG" id="COG0791">
    <property type="taxonomic scope" value="Bacteria"/>
</dbReference>
<dbReference type="SUPFAM" id="SSF54001">
    <property type="entry name" value="Cysteine proteinases"/>
    <property type="match status" value="1"/>
</dbReference>
<dbReference type="STRING" id="1003195.SCATT_36770"/>
<dbReference type="HOGENOM" id="CLU_016043_6_7_11"/>
<accession>F8JZG3</accession>
<keyword evidence="8" id="KW-1185">Reference proteome</keyword>
<dbReference type="KEGG" id="scy:SCATT_36770"/>
<feature type="signal peptide" evidence="5">
    <location>
        <begin position="1"/>
        <end position="39"/>
    </location>
</feature>
<evidence type="ECO:0000256" key="2">
    <source>
        <dbReference type="ARBA" id="ARBA00022670"/>
    </source>
</evidence>
<sequence>MPSHRKPKQWLLNGAGSRLVARTAATLAMAGAATATAAAADGHAVPAPHHRAPEAVTAPDTAATTAAAQAVAYAYAQLGKAYRWGGTGPDGYDCSGLTQAAWRAAGVALPRTTYTQISAGTPVTRDRLRPGDLVFFHGVRHVGLYVGHGRMIHAPHPGSHVRLAPVDEHPLSGAVRPA</sequence>
<dbReference type="InterPro" id="IPR000064">
    <property type="entry name" value="NLP_P60_dom"/>
</dbReference>
<protein>
    <submittedName>
        <fullName evidence="7">NLP/P60 family secreted protein</fullName>
    </submittedName>
</protein>
<dbReference type="PANTHER" id="PTHR47359">
    <property type="entry name" value="PEPTIDOGLYCAN DL-ENDOPEPTIDASE CWLO"/>
    <property type="match status" value="1"/>
</dbReference>
<comment type="similarity">
    <text evidence="1">Belongs to the peptidase C40 family.</text>
</comment>
<evidence type="ECO:0000256" key="5">
    <source>
        <dbReference type="SAM" id="SignalP"/>
    </source>
</evidence>